<dbReference type="Pfam" id="PF01588">
    <property type="entry name" value="tRNA_bind"/>
    <property type="match status" value="1"/>
</dbReference>
<dbReference type="GO" id="GO:0006431">
    <property type="term" value="P:methionyl-tRNA aminoacylation"/>
    <property type="evidence" value="ECO:0007669"/>
    <property type="project" value="UniProtKB-UniRule"/>
</dbReference>
<evidence type="ECO:0000256" key="2">
    <source>
        <dbReference type="ARBA" id="ARBA00004496"/>
    </source>
</evidence>
<evidence type="ECO:0000313" key="15">
    <source>
        <dbReference type="EMBL" id="PTL38139.1"/>
    </source>
</evidence>
<dbReference type="FunFam" id="1.10.730.10:FF:000026">
    <property type="entry name" value="Methionine--tRNA ligase"/>
    <property type="match status" value="1"/>
</dbReference>
<evidence type="ECO:0000256" key="5">
    <source>
        <dbReference type="ARBA" id="ARBA00022555"/>
    </source>
</evidence>
<dbReference type="SUPFAM" id="SSF47323">
    <property type="entry name" value="Anticodon-binding domain of a subclass of class I aminoacyl-tRNA synthetases"/>
    <property type="match status" value="1"/>
</dbReference>
<organism evidence="15 16">
    <name type="scientific">Alkalicoccus saliphilus</name>
    <dbReference type="NCBI Taxonomy" id="200989"/>
    <lineage>
        <taxon>Bacteria</taxon>
        <taxon>Bacillati</taxon>
        <taxon>Bacillota</taxon>
        <taxon>Bacilli</taxon>
        <taxon>Bacillales</taxon>
        <taxon>Bacillaceae</taxon>
        <taxon>Alkalicoccus</taxon>
    </lineage>
</organism>
<keyword evidence="7 13" id="KW-0547">Nucleotide-binding</keyword>
<keyword evidence="5 13" id="KW-0820">tRNA-binding</keyword>
<dbReference type="Gene3D" id="3.40.50.620">
    <property type="entry name" value="HUPs"/>
    <property type="match status" value="1"/>
</dbReference>
<dbReference type="InterPro" id="IPR004495">
    <property type="entry name" value="Met-tRNA-synth_bsu_C"/>
</dbReference>
<evidence type="ECO:0000256" key="9">
    <source>
        <dbReference type="ARBA" id="ARBA00022884"/>
    </source>
</evidence>
<keyword evidence="9 13" id="KW-0694">RNA-binding</keyword>
<dbReference type="InterPro" id="IPR015413">
    <property type="entry name" value="Methionyl/Leucyl_tRNA_Synth"/>
</dbReference>
<dbReference type="InterPro" id="IPR012340">
    <property type="entry name" value="NA-bd_OB-fold"/>
</dbReference>
<comment type="catalytic activity">
    <reaction evidence="12 13">
        <text>tRNA(Met) + L-methionine + ATP = L-methionyl-tRNA(Met) + AMP + diphosphate</text>
        <dbReference type="Rhea" id="RHEA:13481"/>
        <dbReference type="Rhea" id="RHEA-COMP:9667"/>
        <dbReference type="Rhea" id="RHEA-COMP:9698"/>
        <dbReference type="ChEBI" id="CHEBI:30616"/>
        <dbReference type="ChEBI" id="CHEBI:33019"/>
        <dbReference type="ChEBI" id="CHEBI:57844"/>
        <dbReference type="ChEBI" id="CHEBI:78442"/>
        <dbReference type="ChEBI" id="CHEBI:78530"/>
        <dbReference type="ChEBI" id="CHEBI:456215"/>
        <dbReference type="EC" id="6.1.1.10"/>
    </reaction>
</comment>
<keyword evidence="6 13" id="KW-0436">Ligase</keyword>
<dbReference type="Pfam" id="PF09334">
    <property type="entry name" value="tRNA-synt_1g"/>
    <property type="match status" value="1"/>
</dbReference>
<dbReference type="InterPro" id="IPR001412">
    <property type="entry name" value="aa-tRNA-synth_I_CS"/>
</dbReference>
<evidence type="ECO:0000256" key="6">
    <source>
        <dbReference type="ARBA" id="ARBA00022598"/>
    </source>
</evidence>
<dbReference type="SUPFAM" id="SSF50249">
    <property type="entry name" value="Nucleic acid-binding proteins"/>
    <property type="match status" value="1"/>
</dbReference>
<gene>
    <name evidence="13" type="primary">metG</name>
    <name evidence="15" type="ORF">C6Y45_12665</name>
</gene>
<dbReference type="GO" id="GO:0005737">
    <property type="term" value="C:cytoplasm"/>
    <property type="evidence" value="ECO:0007669"/>
    <property type="project" value="UniProtKB-SubCell"/>
</dbReference>
<dbReference type="GO" id="GO:0005524">
    <property type="term" value="F:ATP binding"/>
    <property type="evidence" value="ECO:0007669"/>
    <property type="project" value="UniProtKB-UniRule"/>
</dbReference>
<dbReference type="Pfam" id="PF19303">
    <property type="entry name" value="Anticodon_3"/>
    <property type="match status" value="1"/>
</dbReference>
<evidence type="ECO:0000256" key="1">
    <source>
        <dbReference type="ARBA" id="ARBA00003314"/>
    </source>
</evidence>
<feature type="domain" description="TRNA-binding" evidence="14">
    <location>
        <begin position="565"/>
        <end position="665"/>
    </location>
</feature>
<dbReference type="GO" id="GO:0000049">
    <property type="term" value="F:tRNA binding"/>
    <property type="evidence" value="ECO:0007669"/>
    <property type="project" value="UniProtKB-UniRule"/>
</dbReference>
<dbReference type="Gene3D" id="2.170.220.10">
    <property type="match status" value="1"/>
</dbReference>
<evidence type="ECO:0000256" key="4">
    <source>
        <dbReference type="ARBA" id="ARBA00022490"/>
    </source>
</evidence>
<dbReference type="PROSITE" id="PS00178">
    <property type="entry name" value="AA_TRNA_LIGASE_I"/>
    <property type="match status" value="1"/>
</dbReference>
<evidence type="ECO:0000256" key="11">
    <source>
        <dbReference type="ARBA" id="ARBA00023146"/>
    </source>
</evidence>
<dbReference type="AlphaFoldDB" id="A0A2T4U425"/>
<comment type="caution">
    <text evidence="15">The sequence shown here is derived from an EMBL/GenBank/DDBJ whole genome shotgun (WGS) entry which is preliminary data.</text>
</comment>
<evidence type="ECO:0000256" key="7">
    <source>
        <dbReference type="ARBA" id="ARBA00022741"/>
    </source>
</evidence>
<dbReference type="InterPro" id="IPR023457">
    <property type="entry name" value="Met-tRNA_synth_2"/>
</dbReference>
<dbReference type="EMBL" id="PZJJ01000023">
    <property type="protein sequence ID" value="PTL38139.1"/>
    <property type="molecule type" value="Genomic_DNA"/>
</dbReference>
<dbReference type="PANTHER" id="PTHR43326">
    <property type="entry name" value="METHIONYL-TRNA SYNTHETASE"/>
    <property type="match status" value="1"/>
</dbReference>
<keyword evidence="4 13" id="KW-0963">Cytoplasm</keyword>
<dbReference type="InterPro" id="IPR033911">
    <property type="entry name" value="MetRS_core"/>
</dbReference>
<comment type="subcellular location">
    <subcellularLocation>
        <location evidence="2 13">Cytoplasm</location>
    </subcellularLocation>
</comment>
<comment type="subunit">
    <text evidence="3 13">Homodimer.</text>
</comment>
<dbReference type="OrthoDB" id="9810191at2"/>
<dbReference type="FunFam" id="2.40.50.140:FF:000042">
    <property type="entry name" value="Methionine--tRNA ligase"/>
    <property type="match status" value="1"/>
</dbReference>
<evidence type="ECO:0000313" key="16">
    <source>
        <dbReference type="Proteomes" id="UP000240509"/>
    </source>
</evidence>
<dbReference type="PANTHER" id="PTHR43326:SF1">
    <property type="entry name" value="METHIONINE--TRNA LIGASE, MITOCHONDRIAL"/>
    <property type="match status" value="1"/>
</dbReference>
<dbReference type="InterPro" id="IPR014758">
    <property type="entry name" value="Met-tRNA_synth"/>
</dbReference>
<dbReference type="SUPFAM" id="SSF52374">
    <property type="entry name" value="Nucleotidylyl transferase"/>
    <property type="match status" value="1"/>
</dbReference>
<name>A0A2T4U425_9BACI</name>
<evidence type="ECO:0000256" key="8">
    <source>
        <dbReference type="ARBA" id="ARBA00022840"/>
    </source>
</evidence>
<dbReference type="CDD" id="cd00814">
    <property type="entry name" value="MetRS_core"/>
    <property type="match status" value="1"/>
</dbReference>
<dbReference type="InterPro" id="IPR009080">
    <property type="entry name" value="tRNAsynth_Ia_anticodon-bd"/>
</dbReference>
<dbReference type="CDD" id="cd02800">
    <property type="entry name" value="tRNA_bind_EcMetRS_like"/>
    <property type="match status" value="1"/>
</dbReference>
<comment type="caution">
    <text evidence="13">Lacks conserved residue(s) required for the propagation of feature annotation.</text>
</comment>
<evidence type="ECO:0000256" key="10">
    <source>
        <dbReference type="ARBA" id="ARBA00022917"/>
    </source>
</evidence>
<protein>
    <recommendedName>
        <fullName evidence="13">Methionine--tRNA ligase</fullName>
        <ecNumber evidence="13">6.1.1.10</ecNumber>
    </recommendedName>
    <alternativeName>
        <fullName evidence="13">Methionyl-tRNA synthetase</fullName>
        <shortName evidence="13">MetRS</shortName>
    </alternativeName>
</protein>
<sequence length="665" mass="76000">MMEDKKTFYITTPIYYPSAKLHIGHAYTTVAGDAMARYKRLRGYDVRYLTGTDEHGQKIETKAQEKGVSPQEFVDDIVQDIKGLWQKLDISYDDFIRTTEERHKKIVAKIFDQLLEQGDIYLDEYEGWYSISDETFYTELQLEDKEYDEAGNVIAGKSPDSGHPVEKVREESYFFRMSRYADRLLKYYEENPEFIQPESRKNEMVNNFIKPGLEDLAVSRTSFDWGVKVNSNPEHVVYVWIDALSNYITALGYGSEDDRLYQSHWPADVHLVGKEIVRFHTIYWPIMLMALDLPLPKKVFGHGWLLMKDGKMSKSKGNVVDPVPLIDRYGLDAVRYYLLREVPFGSDGVFTPEAFVDRINYDLANDLGNLVNRTIAMGNKYFDGKIPAYVKDATPYDESLVELVNATVDKVENAMEDMQFSVALSAVGQLISRTNKYIDETQPWILAKDETAREQLGSVLHHLMESIRETAVMMRPFLTETPAKIQRQLHIPEELMEWETLKKFGSLPEGTKIIEKGEPLFPRLDTEEEVKAIVEMMGGTVKKEEKEKQAEAVDAPEVEEITIEDFSKVDLRVAEIISAEKVKKADKLLKIQLDLGYEKRQVVSGIAKHYSPDELPGRKVICVTNLKPVKLRGELSQGMILAGSYEKKLTLATVSDALPNGSQVK</sequence>
<dbReference type="Gene3D" id="2.40.50.140">
    <property type="entry name" value="Nucleic acid-binding proteins"/>
    <property type="match status" value="1"/>
</dbReference>
<dbReference type="GO" id="GO:0004825">
    <property type="term" value="F:methionine-tRNA ligase activity"/>
    <property type="evidence" value="ECO:0007669"/>
    <property type="project" value="UniProtKB-UniRule"/>
</dbReference>
<evidence type="ECO:0000256" key="13">
    <source>
        <dbReference type="HAMAP-Rule" id="MF_01228"/>
    </source>
</evidence>
<evidence type="ECO:0000256" key="12">
    <source>
        <dbReference type="ARBA" id="ARBA00047364"/>
    </source>
</evidence>
<dbReference type="NCBIfam" id="TIGR00399">
    <property type="entry name" value="metG_C_term"/>
    <property type="match status" value="1"/>
</dbReference>
<evidence type="ECO:0000256" key="3">
    <source>
        <dbReference type="ARBA" id="ARBA00011738"/>
    </source>
</evidence>
<dbReference type="InterPro" id="IPR002547">
    <property type="entry name" value="tRNA-bd_dom"/>
</dbReference>
<dbReference type="EC" id="6.1.1.10" evidence="13"/>
<comment type="similarity">
    <text evidence="13">Belongs to the class-I aminoacyl-tRNA synthetase family. MetG type 2B subfamily.</text>
</comment>
<accession>A0A2T4U425</accession>
<proteinExistence type="inferred from homology"/>
<keyword evidence="11 13" id="KW-0030">Aminoacyl-tRNA synthetase</keyword>
<dbReference type="PRINTS" id="PR01041">
    <property type="entry name" value="TRNASYNTHMET"/>
</dbReference>
<keyword evidence="10 13" id="KW-0648">Protein biosynthesis</keyword>
<dbReference type="HAMAP" id="MF_01228">
    <property type="entry name" value="Met_tRNA_synth_type2"/>
    <property type="match status" value="1"/>
</dbReference>
<keyword evidence="8 13" id="KW-0067">ATP-binding</keyword>
<feature type="short sequence motif" description="'HIGH' region" evidence="13">
    <location>
        <begin position="15"/>
        <end position="25"/>
    </location>
</feature>
<dbReference type="CDD" id="cd07957">
    <property type="entry name" value="Anticodon_Ia_Met"/>
    <property type="match status" value="1"/>
</dbReference>
<dbReference type="Gene3D" id="1.10.730.10">
    <property type="entry name" value="Isoleucyl-tRNA Synthetase, Domain 1"/>
    <property type="match status" value="1"/>
</dbReference>
<dbReference type="InterPro" id="IPR014729">
    <property type="entry name" value="Rossmann-like_a/b/a_fold"/>
</dbReference>
<evidence type="ECO:0000259" key="14">
    <source>
        <dbReference type="PROSITE" id="PS50886"/>
    </source>
</evidence>
<dbReference type="Proteomes" id="UP000240509">
    <property type="component" value="Unassembled WGS sequence"/>
</dbReference>
<comment type="function">
    <text evidence="1 13">Is required not only for elongation of protein synthesis but also for the initiation of all mRNA translation through initiator tRNA(fMet) aminoacylation.</text>
</comment>
<dbReference type="PROSITE" id="PS50886">
    <property type="entry name" value="TRBD"/>
    <property type="match status" value="1"/>
</dbReference>
<dbReference type="NCBIfam" id="NF008900">
    <property type="entry name" value="PRK12267.1"/>
    <property type="match status" value="1"/>
</dbReference>
<feature type="short sequence motif" description="'KMSKS' region" evidence="13">
    <location>
        <begin position="311"/>
        <end position="315"/>
    </location>
</feature>
<dbReference type="NCBIfam" id="TIGR00398">
    <property type="entry name" value="metG"/>
    <property type="match status" value="1"/>
</dbReference>
<dbReference type="FunFam" id="2.170.220.10:FF:000002">
    <property type="entry name" value="Methionine--tRNA ligase"/>
    <property type="match status" value="1"/>
</dbReference>
<dbReference type="InterPro" id="IPR041872">
    <property type="entry name" value="Anticodon_Met"/>
</dbReference>
<keyword evidence="16" id="KW-1185">Reference proteome</keyword>
<reference evidence="15 16" key="1">
    <citation type="submission" date="2018-03" db="EMBL/GenBank/DDBJ databases">
        <title>Alkalicoccus saliphilus sp. nov., isolated from a mineral pool.</title>
        <authorList>
            <person name="Zhao B."/>
        </authorList>
    </citation>
    <scope>NUCLEOTIDE SEQUENCE [LARGE SCALE GENOMIC DNA]</scope>
    <source>
        <strain evidence="15 16">6AG</strain>
    </source>
</reference>